<evidence type="ECO:0000256" key="6">
    <source>
        <dbReference type="ARBA" id="ARBA00023237"/>
    </source>
</evidence>
<comment type="subcellular location">
    <subcellularLocation>
        <location evidence="1 7">Cell outer membrane</location>
        <topology evidence="1 7">Multi-pass membrane protein</topology>
    </subcellularLocation>
</comment>
<sequence>MGNQLLAILRMVQQKTFMPVFRTGMLLTLLLYPCLSKAWQTSPTAVTGIVHAADGTPLSGVSVKDASGKKGVFTNDKGEYELMVNSTQTSLEFSYVGYFTKRVKLNGHTSINTVLSADDKNLQEVVVGTQRQSKKTTTAAISSVSGKQIENLPAPTVDQLLQGRVAGLDVQINSGEPGASPTVVVRGNTRVSQNVGNVDQARALSGPLYVIDGVPVNPEDVSGGLDITGTNYLAGINVNDIESLDVQKDAAATAAWGSRGANGVIYIRTRKGRSNKPEFRVNVYGGITKQPELLPTLTGAEERKQKLALIKEYATPAVYNALPHILTDSLNPQLNAATDWQGLFYRNGAVQNADMSISAATDNVNYRLSANYYNEKGVIEAFGLKRYSLRGNFDFRISPKFTSQFIVALSRSDRQRGRKLRTSDDNLPLTGSGIPASFYQLNSFDSLSYQGMYSKVRNQNTDGWYSASLTLNYDILPGLRFTTMGTASVTTNNRDYFMPSNIDAIKAGQDDADAQPSYAESGARTYSNYFLSNTLNYAKSFNKHHLTITGSQQYNKDISKYTIASAYNLPSNDIQTVTGAPQQYLAASSDYQQSALLSFMGQAQYDFDQKYIVYLADRADASSRFGAASKWGSFPSAGAAWIISDEGFMKGTRNWLNMLKVRGSIGKSGSQSNDYYAPFNAYVINGTYDGNTAISPSYTNGLTKDNLTWATTVQKSVALETQLFNNRVSLVTDIYDKVTKNDYFTFNLPFYVGYDNITANANNMWISNRGVEVTLITHNLSPKSKLQWNTQLNLAFNKNVIAKLPNNNRTFVIDDYYGIGRMYSVGQPIYEMFQLKYQGVYNTDAEVPVNPITGKKLTYFKGNYAVQAGYPKWADVNHDYDVWSDESQKGDQFGDRVATGNPNPKFTGGLVNDFSYKNFSLSIISTFAWKRTIVNTFQQQQFSQVWNYASPYSNIINALASKRLPSLDGLNYWRPSESAKNSNYKADFPSLDPYGPNYYQFSAFTNMFNEDGSYFKIKSIILGYKMPDNIISRLKLKGARIYGVIDNIHTFTKAHVPDPEAVNALGVYTGGMFPVPHKVTLGIDVQF</sequence>
<comment type="similarity">
    <text evidence="7">Belongs to the TonB-dependent receptor family.</text>
</comment>
<keyword evidence="10" id="KW-1185">Reference proteome</keyword>
<accession>A0A3E1NJA7</accession>
<dbReference type="Gene3D" id="2.40.170.20">
    <property type="entry name" value="TonB-dependent receptor, beta-barrel domain"/>
    <property type="match status" value="1"/>
</dbReference>
<gene>
    <name evidence="9" type="ORF">DXN05_14335</name>
</gene>
<dbReference type="InterPro" id="IPR036942">
    <property type="entry name" value="Beta-barrel_TonB_sf"/>
</dbReference>
<dbReference type="Pfam" id="PF13715">
    <property type="entry name" value="CarbopepD_reg_2"/>
    <property type="match status" value="1"/>
</dbReference>
<keyword evidence="4 7" id="KW-0812">Transmembrane</keyword>
<evidence type="ECO:0000313" key="9">
    <source>
        <dbReference type="EMBL" id="RFM27868.1"/>
    </source>
</evidence>
<dbReference type="PROSITE" id="PS52016">
    <property type="entry name" value="TONB_DEPENDENT_REC_3"/>
    <property type="match status" value="1"/>
</dbReference>
<keyword evidence="3 7" id="KW-1134">Transmembrane beta strand</keyword>
<dbReference type="InterPro" id="IPR039426">
    <property type="entry name" value="TonB-dep_rcpt-like"/>
</dbReference>
<evidence type="ECO:0000259" key="8">
    <source>
        <dbReference type="Pfam" id="PF07715"/>
    </source>
</evidence>
<reference evidence="9 10" key="1">
    <citation type="submission" date="2018-08" db="EMBL/GenBank/DDBJ databases">
        <title>Chitinophagaceae sp. K23C18032701, a novel bacterium isolated from forest soil.</title>
        <authorList>
            <person name="Wang C."/>
        </authorList>
    </citation>
    <scope>NUCLEOTIDE SEQUENCE [LARGE SCALE GENOMIC DNA]</scope>
    <source>
        <strain evidence="9 10">K23C18032701</strain>
    </source>
</reference>
<evidence type="ECO:0000256" key="4">
    <source>
        <dbReference type="ARBA" id="ARBA00022692"/>
    </source>
</evidence>
<feature type="domain" description="TonB-dependent receptor plug" evidence="8">
    <location>
        <begin position="134"/>
        <end position="264"/>
    </location>
</feature>
<dbReference type="InterPro" id="IPR008969">
    <property type="entry name" value="CarboxyPept-like_regulatory"/>
</dbReference>
<dbReference type="InterPro" id="IPR037066">
    <property type="entry name" value="Plug_dom_sf"/>
</dbReference>
<dbReference type="NCBIfam" id="TIGR04056">
    <property type="entry name" value="OMP_RagA_SusC"/>
    <property type="match status" value="1"/>
</dbReference>
<evidence type="ECO:0000256" key="5">
    <source>
        <dbReference type="ARBA" id="ARBA00023136"/>
    </source>
</evidence>
<evidence type="ECO:0000256" key="3">
    <source>
        <dbReference type="ARBA" id="ARBA00022452"/>
    </source>
</evidence>
<dbReference type="InterPro" id="IPR012910">
    <property type="entry name" value="Plug_dom"/>
</dbReference>
<dbReference type="Gene3D" id="2.170.130.10">
    <property type="entry name" value="TonB-dependent receptor, plug domain"/>
    <property type="match status" value="1"/>
</dbReference>
<dbReference type="Pfam" id="PF07715">
    <property type="entry name" value="Plug"/>
    <property type="match status" value="1"/>
</dbReference>
<name>A0A3E1NJA7_9BACT</name>
<dbReference type="GO" id="GO:0009279">
    <property type="term" value="C:cell outer membrane"/>
    <property type="evidence" value="ECO:0007669"/>
    <property type="project" value="UniProtKB-SubCell"/>
</dbReference>
<evidence type="ECO:0000256" key="1">
    <source>
        <dbReference type="ARBA" id="ARBA00004571"/>
    </source>
</evidence>
<keyword evidence="6 7" id="KW-0998">Cell outer membrane</keyword>
<keyword evidence="2 7" id="KW-0813">Transport</keyword>
<protein>
    <submittedName>
        <fullName evidence="9">SusC/RagA family TonB-linked outer membrane protein</fullName>
    </submittedName>
</protein>
<dbReference type="SUPFAM" id="SSF56935">
    <property type="entry name" value="Porins"/>
    <property type="match status" value="1"/>
</dbReference>
<dbReference type="SUPFAM" id="SSF49464">
    <property type="entry name" value="Carboxypeptidase regulatory domain-like"/>
    <property type="match status" value="1"/>
</dbReference>
<comment type="caution">
    <text evidence="9">The sequence shown here is derived from an EMBL/GenBank/DDBJ whole genome shotgun (WGS) entry which is preliminary data.</text>
</comment>
<keyword evidence="5 7" id="KW-0472">Membrane</keyword>
<dbReference type="AlphaFoldDB" id="A0A3E1NJA7"/>
<organism evidence="9 10">
    <name type="scientific">Deminuibacter soli</name>
    <dbReference type="NCBI Taxonomy" id="2291815"/>
    <lineage>
        <taxon>Bacteria</taxon>
        <taxon>Pseudomonadati</taxon>
        <taxon>Bacteroidota</taxon>
        <taxon>Chitinophagia</taxon>
        <taxon>Chitinophagales</taxon>
        <taxon>Chitinophagaceae</taxon>
        <taxon>Deminuibacter</taxon>
    </lineage>
</organism>
<evidence type="ECO:0000256" key="7">
    <source>
        <dbReference type="PROSITE-ProRule" id="PRU01360"/>
    </source>
</evidence>
<evidence type="ECO:0000256" key="2">
    <source>
        <dbReference type="ARBA" id="ARBA00022448"/>
    </source>
</evidence>
<dbReference type="EMBL" id="QTJU01000004">
    <property type="protein sequence ID" value="RFM27868.1"/>
    <property type="molecule type" value="Genomic_DNA"/>
</dbReference>
<dbReference type="Proteomes" id="UP000261284">
    <property type="component" value="Unassembled WGS sequence"/>
</dbReference>
<dbReference type="Gene3D" id="2.60.40.1120">
    <property type="entry name" value="Carboxypeptidase-like, regulatory domain"/>
    <property type="match status" value="1"/>
</dbReference>
<proteinExistence type="inferred from homology"/>
<evidence type="ECO:0000313" key="10">
    <source>
        <dbReference type="Proteomes" id="UP000261284"/>
    </source>
</evidence>
<dbReference type="InterPro" id="IPR023996">
    <property type="entry name" value="TonB-dep_OMP_SusC/RagA"/>
</dbReference>